<gene>
    <name evidence="1" type="ORF">EVA_21614</name>
</gene>
<accession>J9FSC4</accession>
<dbReference type="EMBL" id="AMCI01008937">
    <property type="protein sequence ID" value="EJW90279.1"/>
    <property type="molecule type" value="Genomic_DNA"/>
</dbReference>
<name>J9FSC4_9ZZZZ</name>
<proteinExistence type="predicted"/>
<sequence>MLFIFPNILVDCLMRNCFQALCSHKPSHLFWTEIFLYEYIYLNFQVVRKLHEVLS</sequence>
<comment type="caution">
    <text evidence="1">The sequence shown here is derived from an EMBL/GenBank/DDBJ whole genome shotgun (WGS) entry which is preliminary data.</text>
</comment>
<reference evidence="1" key="1">
    <citation type="journal article" date="2012" name="PLoS ONE">
        <title>Gene sets for utilization of primary and secondary nutrition supplies in the distal gut of endangered iberian lynx.</title>
        <authorList>
            <person name="Alcaide M."/>
            <person name="Messina E."/>
            <person name="Richter M."/>
            <person name="Bargiela R."/>
            <person name="Peplies J."/>
            <person name="Huws S.A."/>
            <person name="Newbold C.J."/>
            <person name="Golyshin P.N."/>
            <person name="Simon M.A."/>
            <person name="Lopez G."/>
            <person name="Yakimov M.M."/>
            <person name="Ferrer M."/>
        </authorList>
    </citation>
    <scope>NUCLEOTIDE SEQUENCE</scope>
</reference>
<organism evidence="1">
    <name type="scientific">gut metagenome</name>
    <dbReference type="NCBI Taxonomy" id="749906"/>
    <lineage>
        <taxon>unclassified sequences</taxon>
        <taxon>metagenomes</taxon>
        <taxon>organismal metagenomes</taxon>
    </lineage>
</organism>
<protein>
    <submittedName>
        <fullName evidence="1">Uncharacterized protein</fullName>
    </submittedName>
</protein>
<dbReference type="AlphaFoldDB" id="J9FSC4"/>
<evidence type="ECO:0000313" key="1">
    <source>
        <dbReference type="EMBL" id="EJW90279.1"/>
    </source>
</evidence>